<sequence>MRKHYEPPRQSGFGQFLDSIFLLALVYVALFIPLILGLTGAGSTTVMPAEITWETLKQNPVMQAQWEKLGYTAETAAEMITTRFDYTIDPLMLVITAAVILGYFVYLIRMSDKEYRDVISEKFDL</sequence>
<feature type="transmembrane region" description="Helical" evidence="1">
    <location>
        <begin position="91"/>
        <end position="108"/>
    </location>
</feature>
<organism evidence="2">
    <name type="scientific">marine sediment metagenome</name>
    <dbReference type="NCBI Taxonomy" id="412755"/>
    <lineage>
        <taxon>unclassified sequences</taxon>
        <taxon>metagenomes</taxon>
        <taxon>ecological metagenomes</taxon>
    </lineage>
</organism>
<dbReference type="EMBL" id="LAZR01000348">
    <property type="protein sequence ID" value="KKN73223.1"/>
    <property type="molecule type" value="Genomic_DNA"/>
</dbReference>
<protein>
    <submittedName>
        <fullName evidence="2">Uncharacterized protein</fullName>
    </submittedName>
</protein>
<comment type="caution">
    <text evidence="2">The sequence shown here is derived from an EMBL/GenBank/DDBJ whole genome shotgun (WGS) entry which is preliminary data.</text>
</comment>
<keyword evidence="1" id="KW-0812">Transmembrane</keyword>
<gene>
    <name evidence="2" type="ORF">LCGC14_0403010</name>
</gene>
<evidence type="ECO:0000256" key="1">
    <source>
        <dbReference type="SAM" id="Phobius"/>
    </source>
</evidence>
<evidence type="ECO:0000313" key="2">
    <source>
        <dbReference type="EMBL" id="KKN73223.1"/>
    </source>
</evidence>
<reference evidence="2" key="1">
    <citation type="journal article" date="2015" name="Nature">
        <title>Complex archaea that bridge the gap between prokaryotes and eukaryotes.</title>
        <authorList>
            <person name="Spang A."/>
            <person name="Saw J.H."/>
            <person name="Jorgensen S.L."/>
            <person name="Zaremba-Niedzwiedzka K."/>
            <person name="Martijn J."/>
            <person name="Lind A.E."/>
            <person name="van Eijk R."/>
            <person name="Schleper C."/>
            <person name="Guy L."/>
            <person name="Ettema T.J."/>
        </authorList>
    </citation>
    <scope>NUCLEOTIDE SEQUENCE</scope>
</reference>
<feature type="transmembrane region" description="Helical" evidence="1">
    <location>
        <begin position="20"/>
        <end position="38"/>
    </location>
</feature>
<keyword evidence="1" id="KW-1133">Transmembrane helix</keyword>
<accession>A0A0F9W596</accession>
<name>A0A0F9W596_9ZZZZ</name>
<keyword evidence="1" id="KW-0472">Membrane</keyword>
<dbReference type="AlphaFoldDB" id="A0A0F9W596"/>
<proteinExistence type="predicted"/>